<accession>A0A7W9WC67</accession>
<feature type="compositionally biased region" description="Low complexity" evidence="1">
    <location>
        <begin position="19"/>
        <end position="44"/>
    </location>
</feature>
<feature type="chain" id="PRO_5030535430" description="Proteophosphoglycan ppg4" evidence="2">
    <location>
        <begin position="22"/>
        <end position="111"/>
    </location>
</feature>
<keyword evidence="4" id="KW-1185">Reference proteome</keyword>
<evidence type="ECO:0000256" key="2">
    <source>
        <dbReference type="SAM" id="SignalP"/>
    </source>
</evidence>
<protein>
    <recommendedName>
        <fullName evidence="5">Proteophosphoglycan ppg4</fullName>
    </recommendedName>
</protein>
<feature type="region of interest" description="Disordered" evidence="1">
    <location>
        <begin position="19"/>
        <end position="111"/>
    </location>
</feature>
<dbReference type="AlphaFoldDB" id="A0A7W9WC67"/>
<dbReference type="Proteomes" id="UP000532746">
    <property type="component" value="Unassembled WGS sequence"/>
</dbReference>
<keyword evidence="2" id="KW-0732">Signal</keyword>
<name>A0A7W9WC67_9BACT</name>
<evidence type="ECO:0000256" key="1">
    <source>
        <dbReference type="SAM" id="MobiDB-lite"/>
    </source>
</evidence>
<gene>
    <name evidence="3" type="ORF">HNQ93_003423</name>
</gene>
<feature type="signal peptide" evidence="2">
    <location>
        <begin position="1"/>
        <end position="21"/>
    </location>
</feature>
<reference evidence="3 4" key="1">
    <citation type="submission" date="2020-08" db="EMBL/GenBank/DDBJ databases">
        <title>Genomic Encyclopedia of Type Strains, Phase IV (KMG-IV): sequencing the most valuable type-strain genomes for metagenomic binning, comparative biology and taxonomic classification.</title>
        <authorList>
            <person name="Goeker M."/>
        </authorList>
    </citation>
    <scope>NUCLEOTIDE SEQUENCE [LARGE SCALE GENOMIC DNA]</scope>
    <source>
        <strain evidence="3 4">DSM 26718</strain>
    </source>
</reference>
<dbReference type="EMBL" id="JACHGG010000005">
    <property type="protein sequence ID" value="MBB6060549.1"/>
    <property type="molecule type" value="Genomic_DNA"/>
</dbReference>
<comment type="caution">
    <text evidence="3">The sequence shown here is derived from an EMBL/GenBank/DDBJ whole genome shotgun (WGS) entry which is preliminary data.</text>
</comment>
<evidence type="ECO:0000313" key="4">
    <source>
        <dbReference type="Proteomes" id="UP000532746"/>
    </source>
</evidence>
<evidence type="ECO:0008006" key="5">
    <source>
        <dbReference type="Google" id="ProtNLM"/>
    </source>
</evidence>
<organism evidence="3 4">
    <name type="scientific">Hymenobacter luteus</name>
    <dbReference type="NCBI Taxonomy" id="1411122"/>
    <lineage>
        <taxon>Bacteria</taxon>
        <taxon>Pseudomonadati</taxon>
        <taxon>Bacteroidota</taxon>
        <taxon>Cytophagia</taxon>
        <taxon>Cytophagales</taxon>
        <taxon>Hymenobacteraceae</taxon>
        <taxon>Hymenobacter</taxon>
    </lineage>
</organism>
<feature type="compositionally biased region" description="Polar residues" evidence="1">
    <location>
        <begin position="52"/>
        <end position="81"/>
    </location>
</feature>
<feature type="compositionally biased region" description="Low complexity" evidence="1">
    <location>
        <begin position="94"/>
        <end position="105"/>
    </location>
</feature>
<sequence>MKTSLLLTALLATGLATAAQAQTGTTSGSQVQTTTTPATTTTAPRAVGQGATIETQIGTGNTSLAEPNRVSSTVQSPQERNILNGAAPATQTNTSKGTKMKSSSGKAKRKP</sequence>
<proteinExistence type="predicted"/>
<evidence type="ECO:0000313" key="3">
    <source>
        <dbReference type="EMBL" id="MBB6060549.1"/>
    </source>
</evidence>
<dbReference type="RefSeq" id="WP_183404625.1">
    <property type="nucleotide sequence ID" value="NZ_JACHGG010000005.1"/>
</dbReference>